<organism evidence="1 2">
    <name type="scientific">Flavobacterium shii</name>
    <dbReference type="NCBI Taxonomy" id="2987687"/>
    <lineage>
        <taxon>Bacteria</taxon>
        <taxon>Pseudomonadati</taxon>
        <taxon>Bacteroidota</taxon>
        <taxon>Flavobacteriia</taxon>
        <taxon>Flavobacteriales</taxon>
        <taxon>Flavobacteriaceae</taxon>
        <taxon>Flavobacterium</taxon>
    </lineage>
</organism>
<dbReference type="AlphaFoldDB" id="A0A9X3BZL0"/>
<gene>
    <name evidence="1" type="ORF">OIU83_17630</name>
</gene>
<proteinExistence type="predicted"/>
<protein>
    <submittedName>
        <fullName evidence="1">Uncharacterized protein</fullName>
    </submittedName>
</protein>
<reference evidence="1" key="1">
    <citation type="submission" date="2022-10" db="EMBL/GenBank/DDBJ databases">
        <title>Two novel species of Flavobacterium.</title>
        <authorList>
            <person name="Liu Q."/>
            <person name="Xin Y.-H."/>
        </authorList>
    </citation>
    <scope>NUCLEOTIDE SEQUENCE</scope>
    <source>
        <strain evidence="1">LS1R49</strain>
    </source>
</reference>
<dbReference type="EMBL" id="JAOZEW010000020">
    <property type="protein sequence ID" value="MCV9929486.1"/>
    <property type="molecule type" value="Genomic_DNA"/>
</dbReference>
<evidence type="ECO:0000313" key="2">
    <source>
        <dbReference type="Proteomes" id="UP001151079"/>
    </source>
</evidence>
<keyword evidence="2" id="KW-1185">Reference proteome</keyword>
<sequence>MIDNELWDKLDMFVGTNLLSTAIPHFINEFQERLTPEQLAPLGDLNEMLTNTFSVKTDRSAKEVINGYIHLAKLGVIIKKR</sequence>
<dbReference type="Proteomes" id="UP001151079">
    <property type="component" value="Unassembled WGS sequence"/>
</dbReference>
<comment type="caution">
    <text evidence="1">The sequence shown here is derived from an EMBL/GenBank/DDBJ whole genome shotgun (WGS) entry which is preliminary data.</text>
</comment>
<dbReference type="RefSeq" id="WP_264207572.1">
    <property type="nucleotide sequence ID" value="NZ_JAOZEW010000020.1"/>
</dbReference>
<name>A0A9X3BZL0_9FLAO</name>
<evidence type="ECO:0000313" key="1">
    <source>
        <dbReference type="EMBL" id="MCV9929486.1"/>
    </source>
</evidence>
<accession>A0A9X3BZL0</accession>